<dbReference type="Pfam" id="PF00501">
    <property type="entry name" value="AMP-binding"/>
    <property type="match status" value="1"/>
</dbReference>
<evidence type="ECO:0000313" key="7">
    <source>
        <dbReference type="Proteomes" id="UP000230423"/>
    </source>
</evidence>
<keyword evidence="4" id="KW-0576">Peroxisome</keyword>
<evidence type="ECO:0000256" key="2">
    <source>
        <dbReference type="ARBA" id="ARBA00006432"/>
    </source>
</evidence>
<dbReference type="AlphaFoldDB" id="A0A2G9US26"/>
<dbReference type="GO" id="GO:0016405">
    <property type="term" value="F:CoA-ligase activity"/>
    <property type="evidence" value="ECO:0007669"/>
    <property type="project" value="TreeGrafter"/>
</dbReference>
<keyword evidence="7" id="KW-1185">Reference proteome</keyword>
<comment type="subcellular location">
    <subcellularLocation>
        <location evidence="1">Peroxisome</location>
    </subcellularLocation>
</comment>
<evidence type="ECO:0000313" key="6">
    <source>
        <dbReference type="EMBL" id="PIO73058.1"/>
    </source>
</evidence>
<dbReference type="PANTHER" id="PTHR24096:SF149">
    <property type="entry name" value="AMP-BINDING DOMAIN-CONTAINING PROTEIN-RELATED"/>
    <property type="match status" value="1"/>
</dbReference>
<feature type="domain" description="AMP-dependent synthetase/ligase" evidence="5">
    <location>
        <begin position="39"/>
        <end position="173"/>
    </location>
</feature>
<evidence type="ECO:0000256" key="4">
    <source>
        <dbReference type="ARBA" id="ARBA00023140"/>
    </source>
</evidence>
<dbReference type="Proteomes" id="UP000230423">
    <property type="component" value="Unassembled WGS sequence"/>
</dbReference>
<keyword evidence="3" id="KW-0436">Ligase</keyword>
<dbReference type="PANTHER" id="PTHR24096">
    <property type="entry name" value="LONG-CHAIN-FATTY-ACID--COA LIGASE"/>
    <property type="match status" value="1"/>
</dbReference>
<accession>A0A2G9US26</accession>
<organism evidence="6 7">
    <name type="scientific">Teladorsagia circumcincta</name>
    <name type="common">Brown stomach worm</name>
    <name type="synonym">Ostertagia circumcincta</name>
    <dbReference type="NCBI Taxonomy" id="45464"/>
    <lineage>
        <taxon>Eukaryota</taxon>
        <taxon>Metazoa</taxon>
        <taxon>Ecdysozoa</taxon>
        <taxon>Nematoda</taxon>
        <taxon>Chromadorea</taxon>
        <taxon>Rhabditida</taxon>
        <taxon>Rhabditina</taxon>
        <taxon>Rhabditomorpha</taxon>
        <taxon>Strongyloidea</taxon>
        <taxon>Trichostrongylidae</taxon>
        <taxon>Teladorsagia</taxon>
    </lineage>
</organism>
<evidence type="ECO:0000256" key="3">
    <source>
        <dbReference type="ARBA" id="ARBA00022598"/>
    </source>
</evidence>
<dbReference type="EMBL" id="KZ345532">
    <property type="protein sequence ID" value="PIO73058.1"/>
    <property type="molecule type" value="Genomic_DNA"/>
</dbReference>
<dbReference type="InterPro" id="IPR042099">
    <property type="entry name" value="ANL_N_sf"/>
</dbReference>
<dbReference type="Gene3D" id="3.40.50.12780">
    <property type="entry name" value="N-terminal domain of ligase-like"/>
    <property type="match status" value="1"/>
</dbReference>
<dbReference type="SUPFAM" id="SSF56801">
    <property type="entry name" value="Acetyl-CoA synthetase-like"/>
    <property type="match status" value="1"/>
</dbReference>
<evidence type="ECO:0000259" key="5">
    <source>
        <dbReference type="Pfam" id="PF00501"/>
    </source>
</evidence>
<evidence type="ECO:0000256" key="1">
    <source>
        <dbReference type="ARBA" id="ARBA00004275"/>
    </source>
</evidence>
<proteinExistence type="inferred from homology"/>
<name>A0A2G9US26_TELCI</name>
<comment type="similarity">
    <text evidence="2">Belongs to the ATP-dependent AMP-binding enzyme family.</text>
</comment>
<gene>
    <name evidence="6" type="ORF">TELCIR_04989</name>
</gene>
<dbReference type="OrthoDB" id="10253869at2759"/>
<reference evidence="6 7" key="1">
    <citation type="submission" date="2015-09" db="EMBL/GenBank/DDBJ databases">
        <title>Draft genome of the parasitic nematode Teladorsagia circumcincta isolate WARC Sus (inbred).</title>
        <authorList>
            <person name="Mitreva M."/>
        </authorList>
    </citation>
    <scope>NUCLEOTIDE SEQUENCE [LARGE SCALE GENOMIC DNA]</scope>
    <source>
        <strain evidence="6 7">S</strain>
    </source>
</reference>
<dbReference type="InterPro" id="IPR000873">
    <property type="entry name" value="AMP-dep_synth/lig_dom"/>
</dbReference>
<sequence>MKNLQGSVWEMSVSSDLLLLGFPSKHTSFTRAFLDYTSSYGEKVALIDPYTEEKLTFSEVQLAVESIRQRLTGISKGTVIASICGNSISVLLTYVAAIDLGTIIVPVNPASKQYEIEKYLEECQVEKVLTEKEYATKINDILAQPKFEEISTIVLEDLRIREPVMLDATVEPSEEDTVRDILIEFLW</sequence>
<dbReference type="GO" id="GO:0005777">
    <property type="term" value="C:peroxisome"/>
    <property type="evidence" value="ECO:0007669"/>
    <property type="project" value="UniProtKB-SubCell"/>
</dbReference>
<protein>
    <recommendedName>
        <fullName evidence="5">AMP-dependent synthetase/ligase domain-containing protein</fullName>
    </recommendedName>
</protein>